<proteinExistence type="inferred from homology"/>
<dbReference type="Pfam" id="PF00106">
    <property type="entry name" value="adh_short"/>
    <property type="match status" value="1"/>
</dbReference>
<name>A0A8J3HBP6_9RHOB</name>
<dbReference type="InterPro" id="IPR002347">
    <property type="entry name" value="SDR_fam"/>
</dbReference>
<dbReference type="InterPro" id="IPR036291">
    <property type="entry name" value="NAD(P)-bd_dom_sf"/>
</dbReference>
<gene>
    <name evidence="3" type="ORF">GCM10010961_44070</name>
</gene>
<dbReference type="PRINTS" id="PR00081">
    <property type="entry name" value="GDHRDH"/>
</dbReference>
<reference evidence="3" key="2">
    <citation type="submission" date="2020-09" db="EMBL/GenBank/DDBJ databases">
        <authorList>
            <person name="Sun Q."/>
            <person name="Zhou Y."/>
        </authorList>
    </citation>
    <scope>NUCLEOTIDE SEQUENCE</scope>
    <source>
        <strain evidence="3">CGMCC 1.7081</strain>
    </source>
</reference>
<dbReference type="PANTHER" id="PTHR24320">
    <property type="entry name" value="RETINOL DEHYDROGENASE"/>
    <property type="match status" value="1"/>
</dbReference>
<accession>A0A8J3HBP6</accession>
<protein>
    <submittedName>
        <fullName evidence="3">Short-chain dehydrogenase</fullName>
    </submittedName>
</protein>
<dbReference type="PANTHER" id="PTHR24320:SF274">
    <property type="entry name" value="CHAIN DEHYDROGENASE, PUTATIVE (AFU_ORTHOLOGUE AFUA_4G00440)-RELATED"/>
    <property type="match status" value="1"/>
</dbReference>
<evidence type="ECO:0000313" key="3">
    <source>
        <dbReference type="EMBL" id="GHH05248.1"/>
    </source>
</evidence>
<comment type="similarity">
    <text evidence="1">Belongs to the short-chain dehydrogenases/reductases (SDR) family.</text>
</comment>
<keyword evidence="4" id="KW-1185">Reference proteome</keyword>
<evidence type="ECO:0000256" key="2">
    <source>
        <dbReference type="ARBA" id="ARBA00023002"/>
    </source>
</evidence>
<dbReference type="AlphaFoldDB" id="A0A8J3HBP6"/>
<dbReference type="EMBL" id="BNAP01000051">
    <property type="protein sequence ID" value="GHH05248.1"/>
    <property type="molecule type" value="Genomic_DNA"/>
</dbReference>
<organism evidence="3 4">
    <name type="scientific">Pseudodonghicola xiamenensis</name>
    <dbReference type="NCBI Taxonomy" id="337702"/>
    <lineage>
        <taxon>Bacteria</taxon>
        <taxon>Pseudomonadati</taxon>
        <taxon>Pseudomonadota</taxon>
        <taxon>Alphaproteobacteria</taxon>
        <taxon>Rhodobacterales</taxon>
        <taxon>Paracoccaceae</taxon>
        <taxon>Pseudodonghicola</taxon>
    </lineage>
</organism>
<dbReference type="Proteomes" id="UP000611500">
    <property type="component" value="Unassembled WGS sequence"/>
</dbReference>
<reference evidence="3" key="1">
    <citation type="journal article" date="2014" name="Int. J. Syst. Evol. Microbiol.">
        <title>Complete genome sequence of Corynebacterium casei LMG S-19264T (=DSM 44701T), isolated from a smear-ripened cheese.</title>
        <authorList>
            <consortium name="US DOE Joint Genome Institute (JGI-PGF)"/>
            <person name="Walter F."/>
            <person name="Albersmeier A."/>
            <person name="Kalinowski J."/>
            <person name="Ruckert C."/>
        </authorList>
    </citation>
    <scope>NUCLEOTIDE SEQUENCE</scope>
    <source>
        <strain evidence="3">CGMCC 1.7081</strain>
    </source>
</reference>
<sequence length="249" mass="26858">MARIFVTGSTAGVGRNAAEALVNDGHDVVLHARNAERAGHLGRLADRAQVLTGDLGDLAEVRQLARDLNAIGPIDAIIHNAGIIDDQRAETPDGLLRVLMVNALAPYMLSLLADRPARLVFTGSSMHRGHDGALDDMAWTRRRWSASSAYGESKLLVTALSAAFARRVSAVCHTVDPGWVPTRMGGASASDPLDQAHVTQCWLATSAEEDSGGYWHHMRRQRPDPKVENLAFQDTVLDRFAQMTGVPAP</sequence>
<dbReference type="RefSeq" id="WP_028095508.1">
    <property type="nucleotide sequence ID" value="NZ_BNAP01000051.1"/>
</dbReference>
<dbReference type="Gene3D" id="3.40.50.720">
    <property type="entry name" value="NAD(P)-binding Rossmann-like Domain"/>
    <property type="match status" value="1"/>
</dbReference>
<evidence type="ECO:0000256" key="1">
    <source>
        <dbReference type="ARBA" id="ARBA00006484"/>
    </source>
</evidence>
<dbReference type="SUPFAM" id="SSF51735">
    <property type="entry name" value="NAD(P)-binding Rossmann-fold domains"/>
    <property type="match status" value="1"/>
</dbReference>
<comment type="caution">
    <text evidence="3">The sequence shown here is derived from an EMBL/GenBank/DDBJ whole genome shotgun (WGS) entry which is preliminary data.</text>
</comment>
<evidence type="ECO:0000313" key="4">
    <source>
        <dbReference type="Proteomes" id="UP000611500"/>
    </source>
</evidence>
<keyword evidence="2" id="KW-0560">Oxidoreductase</keyword>
<dbReference type="GO" id="GO:0016491">
    <property type="term" value="F:oxidoreductase activity"/>
    <property type="evidence" value="ECO:0007669"/>
    <property type="project" value="UniProtKB-KW"/>
</dbReference>